<evidence type="ECO:0000259" key="3">
    <source>
        <dbReference type="Pfam" id="PF05424"/>
    </source>
</evidence>
<keyword evidence="4" id="KW-0477">Merozoite</keyword>
<dbReference type="Pfam" id="PF07133">
    <property type="entry name" value="Merozoite_SPAM"/>
    <property type="match status" value="1"/>
</dbReference>
<dbReference type="Proteomes" id="UP000076004">
    <property type="component" value="Unassembled WGS sequence"/>
</dbReference>
<dbReference type="VEuPathDB" id="PlasmoDB:PGABG01_1034300"/>
<dbReference type="GeneID" id="29773838"/>
<name>A0A151L2D0_9APIC</name>
<comment type="caution">
    <text evidence="4">The sequence shown here is derived from an EMBL/GenBank/DDBJ whole genome shotgun (WGS) entry which is preliminary data.</text>
</comment>
<dbReference type="SUPFAM" id="SSF140924">
    <property type="entry name" value="Duffy binding domain-like"/>
    <property type="match status" value="1"/>
</dbReference>
<dbReference type="InterPro" id="IPR010784">
    <property type="entry name" value="Merozoite_SPAM"/>
</dbReference>
<accession>A0A151L2D0</accession>
<dbReference type="AlphaFoldDB" id="A0A151L2D0"/>
<feature type="compositionally biased region" description="Acidic residues" evidence="1">
    <location>
        <begin position="613"/>
        <end position="622"/>
    </location>
</feature>
<dbReference type="GO" id="GO:0016020">
    <property type="term" value="C:membrane"/>
    <property type="evidence" value="ECO:0007669"/>
    <property type="project" value="InterPro"/>
</dbReference>
<proteinExistence type="predicted"/>
<dbReference type="Gene3D" id="1.20.1310.20">
    <property type="entry name" value="Duffy-antigen binding domain"/>
    <property type="match status" value="1"/>
</dbReference>
<reference evidence="4 5" key="1">
    <citation type="journal article" date="2016" name="Nat. Commun.">
        <title>Genomes of cryptic chimpanzee Plasmodium species reveal key evolutionary events leading to human malaria.</title>
        <authorList>
            <person name="Sundararaman S.A."/>
            <person name="Plenderleith L.J."/>
            <person name="Liu W."/>
            <person name="Loy D.E."/>
            <person name="Learn G.H."/>
            <person name="Li Y."/>
            <person name="Shaw K.S."/>
            <person name="Ayouba A."/>
            <person name="Peeters M."/>
            <person name="Speede S."/>
            <person name="Shaw G.M."/>
            <person name="Bushman F.D."/>
            <person name="Brisson D."/>
            <person name="Rayner J.C."/>
            <person name="Sharp P.M."/>
            <person name="Hahn B.H."/>
        </authorList>
    </citation>
    <scope>NUCLEOTIDE SEQUENCE [LARGE SCALE GENOMIC DNA]</scope>
    <source>
        <strain evidence="4 5">SY75</strain>
    </source>
</reference>
<gene>
    <name evidence="4" type="ORF">PGSY75_0013000</name>
</gene>
<feature type="region of interest" description="Disordered" evidence="1">
    <location>
        <begin position="515"/>
        <end position="671"/>
    </location>
</feature>
<dbReference type="InterPro" id="IPR042202">
    <property type="entry name" value="Duffy-ag-bd_sf"/>
</dbReference>
<feature type="compositionally biased region" description="Acidic residues" evidence="1">
    <location>
        <begin position="593"/>
        <end position="606"/>
    </location>
</feature>
<feature type="compositionally biased region" description="Acidic residues" evidence="1">
    <location>
        <begin position="631"/>
        <end position="651"/>
    </location>
</feature>
<dbReference type="PROSITE" id="PS51257">
    <property type="entry name" value="PROKAR_LIPOPROTEIN"/>
    <property type="match status" value="1"/>
</dbReference>
<feature type="transmembrane region" description="Helical" evidence="2">
    <location>
        <begin position="7"/>
        <end position="29"/>
    </location>
</feature>
<evidence type="ECO:0000313" key="4">
    <source>
        <dbReference type="EMBL" id="KYN93100.1"/>
    </source>
</evidence>
<organism evidence="4 5">
    <name type="scientific">Plasmodium gaboni</name>
    <dbReference type="NCBI Taxonomy" id="647221"/>
    <lineage>
        <taxon>Eukaryota</taxon>
        <taxon>Sar</taxon>
        <taxon>Alveolata</taxon>
        <taxon>Apicomplexa</taxon>
        <taxon>Aconoidasida</taxon>
        <taxon>Haemosporida</taxon>
        <taxon>Plasmodiidae</taxon>
        <taxon>Plasmodium</taxon>
        <taxon>Plasmodium (Laverania)</taxon>
    </lineage>
</organism>
<feature type="domain" description="Duffy-antigen binding" evidence="3">
    <location>
        <begin position="117"/>
        <end position="262"/>
    </location>
</feature>
<dbReference type="KEGG" id="pgab:PGSY75_0013000"/>
<dbReference type="RefSeq" id="XP_018638753.1">
    <property type="nucleotide sequence ID" value="XM_018783268.1"/>
</dbReference>
<keyword evidence="2" id="KW-0812">Transmembrane</keyword>
<feature type="compositionally biased region" description="Acidic residues" evidence="1">
    <location>
        <begin position="536"/>
        <end position="554"/>
    </location>
</feature>
<sequence length="730" mass="85159">MRTFNKISVYLFILHVLIFLISISCNIIINDNESNLNLSNIDNLKTEYNDDVLNVNKWENKELVYGNSEEVKEENKYYPSDVCENVGIFSQCPQKSYNSMNDWNYRTIKNSSEANTGVYVPPRRSKLCLLDLGKRKNGIKDMNKFKEELLKVASGESYSLMEYFKNEPSNAIVALDYSFSDLGDIVKGRDMMDNKYTRNINTRLHNIFSKQNGNNDIMRKRLEWWNQNKKDIWESMICGYSGKKKVGNFPELNNIDEVPQFFRWFREWGKDVCYEYEYNLYVVIKLCKIKKNLNNDNSNIDEMQKNDECIKGLNYYLEWINKRKPQWDYQSEMFNNNKSTYDNAKELTPQSYLQEKCIECNCKNKDLENTFKENKNKDEILKVLIQRSKDIQNEIMMAIESSTQIISNDFTNEDEHLGDIEEEEIYEDGEYIYGSTKREPSYIHSKPTVKKGKGELRRGESVNRADNWKLKSFLFPWTKVRIGIGNWFSRVTDPTYISQAAASAAENLVRSSAGIESGTATSREGDSSINGKKKEEEEEDDDDDDDDDEDEDEGKDQGEGKDKGEGEDEEGQKENMLKLINLTSLENDKIANENEDEKEEHEEEVEMYSSYVDEIEEEENITEEVNRDDNSDNDFTEDDDEAEEEETEEQETEKNQKDTEEGKNKVEEVNSKIDNEIDVLLSSHDKDNDKKKETHKSILNSVLTLFNKNDGSDTFLKGLRGDMTFFFQNI</sequence>
<keyword evidence="2" id="KW-1133">Transmembrane helix</keyword>
<evidence type="ECO:0000256" key="1">
    <source>
        <dbReference type="SAM" id="MobiDB-lite"/>
    </source>
</evidence>
<keyword evidence="2" id="KW-0472">Membrane</keyword>
<feature type="compositionally biased region" description="Basic and acidic residues" evidence="1">
    <location>
        <begin position="652"/>
        <end position="671"/>
    </location>
</feature>
<dbReference type="Pfam" id="PF05424">
    <property type="entry name" value="Duffy_binding"/>
    <property type="match status" value="1"/>
</dbReference>
<dbReference type="Gene3D" id="1.20.58.830">
    <property type="match status" value="1"/>
</dbReference>
<dbReference type="InterPro" id="IPR008602">
    <property type="entry name" value="Duffy-antigen-binding"/>
</dbReference>
<dbReference type="EMBL" id="LVLB01000330">
    <property type="protein sequence ID" value="KYN93100.1"/>
    <property type="molecule type" value="Genomic_DNA"/>
</dbReference>
<dbReference type="VEuPathDB" id="PlasmoDB:PGABG01_1033700"/>
<evidence type="ECO:0000313" key="5">
    <source>
        <dbReference type="Proteomes" id="UP000076004"/>
    </source>
</evidence>
<feature type="compositionally biased region" description="Polar residues" evidence="1">
    <location>
        <begin position="518"/>
        <end position="530"/>
    </location>
</feature>
<dbReference type="VEuPathDB" id="PlasmoDB:PGSY75_0013000"/>
<evidence type="ECO:0000256" key="2">
    <source>
        <dbReference type="SAM" id="Phobius"/>
    </source>
</evidence>
<protein>
    <submittedName>
        <fullName evidence="4">Duffy binding-like merozoite surface protein</fullName>
    </submittedName>
</protein>
<dbReference type="GO" id="GO:0046789">
    <property type="term" value="F:host cell surface receptor binding"/>
    <property type="evidence" value="ECO:0007669"/>
    <property type="project" value="InterPro"/>
</dbReference>
<feature type="compositionally biased region" description="Basic and acidic residues" evidence="1">
    <location>
        <begin position="555"/>
        <end position="564"/>
    </location>
</feature>